<dbReference type="GO" id="GO:0016740">
    <property type="term" value="F:transferase activity"/>
    <property type="evidence" value="ECO:0007669"/>
    <property type="project" value="UniProtKB-KW"/>
</dbReference>
<feature type="domain" description="O-GlcNAc transferase C-terminal" evidence="6">
    <location>
        <begin position="334"/>
        <end position="530"/>
    </location>
</feature>
<evidence type="ECO:0000256" key="1">
    <source>
        <dbReference type="ARBA" id="ARBA00004922"/>
    </source>
</evidence>
<keyword evidence="5" id="KW-0802">TPR repeat</keyword>
<dbReference type="InterPro" id="IPR029489">
    <property type="entry name" value="OGT/SEC/SPY_C"/>
</dbReference>
<comment type="caution">
    <text evidence="7">The sequence shown here is derived from an EMBL/GenBank/DDBJ whole genome shotgun (WGS) entry which is preliminary data.</text>
</comment>
<feature type="domain" description="O-GlcNAc transferase C-terminal" evidence="6">
    <location>
        <begin position="541"/>
        <end position="728"/>
    </location>
</feature>
<dbReference type="InterPro" id="IPR011990">
    <property type="entry name" value="TPR-like_helical_dom_sf"/>
</dbReference>
<proteinExistence type="predicted"/>
<protein>
    <submittedName>
        <fullName evidence="7">O-linked N-acetylglucosamine transferase, SPINDLY family protein</fullName>
    </submittedName>
</protein>
<dbReference type="Proteomes" id="UP001303285">
    <property type="component" value="Unassembled WGS sequence"/>
</dbReference>
<sequence length="745" mass="86417">MTSLNSLSNTNDWNQQAEQYLIAKNYIASASLYEQAIEMEPDVKSHYWHLGLMLLLQGQETEAQMTWFMALSEAGDEGQDPAELLEILQTEAERRITLEDYQVAWVIRQHIREIYPENINNLLNLINLAIKLEVFNEDGANLLESITHPSFIQSKNYDPNLLLDVVKNILVYAPTEEFVINFVEGCIKYFPEALIIIEAVMSESVKISFFRKMPKLASRFAEVCLHRVPDNREVLTMSSYFYQACENYQQGLTTAKHCYEVVNTLAEKVCANALVLRALMSYGSYWEESCSRLKHQISLAEELSNENPDNCDDGTIGRLFSSLFFLPYIYDSAEKNRKIQNKISSLCQANIIKSKAEIFQTQKKLLSLRHQNKNRDKKVLNIGYVSHCFKRHSVGWLSRWIFQHHNQEKFKIHCYFIYDSDNMEQFTNNYFVNHSYKFHKIGVNDHQAWDQIQKDEIDILIDLDSITLDISCELMSIKAAPIQATWLGWDASGIPSIDYFIADPYVLPELAQDYYSETIWRLPQTYIAVDGFEVGIPNLRRENLDIPSDAIVYLMNQKGYKRHLEHLRLQMRIIKEVPNSYLLIKGDADSESSKEFFERIAEEEGVDFSQLRFLEAVPHEAVHRANLGIADVVLDTYPYNGATTTLETLWMGIPIVTRVGEQFAARNSYTMMINAGITEGIAWSEEEYVEWGVRLGKDEKLRQQISWKLRQGKKTAPLWNAEKFTRDMEKAYQQMWERYVTENGI</sequence>
<dbReference type="CDD" id="cd01635">
    <property type="entry name" value="Glycosyltransferase_GTB-type"/>
    <property type="match status" value="1"/>
</dbReference>
<comment type="pathway">
    <text evidence="1">Protein modification; protein glycosylation.</text>
</comment>
<dbReference type="Pfam" id="PF13844">
    <property type="entry name" value="Glyco_transf_41"/>
    <property type="match status" value="2"/>
</dbReference>
<evidence type="ECO:0000256" key="3">
    <source>
        <dbReference type="ARBA" id="ARBA00022679"/>
    </source>
</evidence>
<dbReference type="PANTHER" id="PTHR44835">
    <property type="entry name" value="UDP-N-ACETYLGLUCOSAMINE--PEPTIDE N-ACETYLGLUCOSAMINYLTRANSFERASE SPINDLY-RELATED"/>
    <property type="match status" value="1"/>
</dbReference>
<evidence type="ECO:0000256" key="2">
    <source>
        <dbReference type="ARBA" id="ARBA00022676"/>
    </source>
</evidence>
<dbReference type="PANTHER" id="PTHR44835:SF1">
    <property type="entry name" value="PROTEIN O-GLCNAC TRANSFERASE"/>
    <property type="match status" value="1"/>
</dbReference>
<dbReference type="SUPFAM" id="SSF53756">
    <property type="entry name" value="UDP-Glycosyltransferase/glycogen phosphorylase"/>
    <property type="match status" value="1"/>
</dbReference>
<evidence type="ECO:0000313" key="8">
    <source>
        <dbReference type="Proteomes" id="UP001303285"/>
    </source>
</evidence>
<keyword evidence="8" id="KW-1185">Reference proteome</keyword>
<evidence type="ECO:0000313" key="7">
    <source>
        <dbReference type="EMBL" id="MEA5608615.1"/>
    </source>
</evidence>
<dbReference type="Gene3D" id="3.40.50.11380">
    <property type="match status" value="1"/>
</dbReference>
<dbReference type="RefSeq" id="WP_323244271.1">
    <property type="nucleotide sequence ID" value="NZ_JAYGHK010000030.1"/>
</dbReference>
<dbReference type="InterPro" id="IPR051939">
    <property type="entry name" value="Glycosyltr_41/O-GlcNAc_trsf"/>
</dbReference>
<reference evidence="7 8" key="1">
    <citation type="submission" date="2023-12" db="EMBL/GenBank/DDBJ databases">
        <title>Baltic Sea Cyanobacteria.</title>
        <authorList>
            <person name="Delbaje E."/>
            <person name="Fewer D.P."/>
            <person name="Shishido T.K."/>
        </authorList>
    </citation>
    <scope>NUCLEOTIDE SEQUENCE [LARGE SCALE GENOMIC DNA]</scope>
    <source>
        <strain evidence="7 8">UHCC 0060</strain>
    </source>
</reference>
<keyword evidence="2" id="KW-0328">Glycosyltransferase</keyword>
<organism evidence="7 8">
    <name type="scientific">Nodularia spumigena UHCC 0060</name>
    <dbReference type="NCBI Taxonomy" id="3110300"/>
    <lineage>
        <taxon>Bacteria</taxon>
        <taxon>Bacillati</taxon>
        <taxon>Cyanobacteriota</taxon>
        <taxon>Cyanophyceae</taxon>
        <taxon>Nostocales</taxon>
        <taxon>Nodulariaceae</taxon>
        <taxon>Nodularia</taxon>
    </lineage>
</organism>
<dbReference type="Gene3D" id="3.40.50.2000">
    <property type="entry name" value="Glycogen Phosphorylase B"/>
    <property type="match status" value="1"/>
</dbReference>
<keyword evidence="3 7" id="KW-0808">Transferase</keyword>
<name>A0ABU5UQQ9_NODSP</name>
<dbReference type="SUPFAM" id="SSF48452">
    <property type="entry name" value="TPR-like"/>
    <property type="match status" value="1"/>
</dbReference>
<gene>
    <name evidence="7" type="ORF">VB695_11100</name>
</gene>
<accession>A0ABU5UQQ9</accession>
<evidence type="ECO:0000256" key="4">
    <source>
        <dbReference type="ARBA" id="ARBA00022737"/>
    </source>
</evidence>
<dbReference type="EMBL" id="JAYGHK010000030">
    <property type="protein sequence ID" value="MEA5608615.1"/>
    <property type="molecule type" value="Genomic_DNA"/>
</dbReference>
<dbReference type="Gene3D" id="1.25.40.10">
    <property type="entry name" value="Tetratricopeptide repeat domain"/>
    <property type="match status" value="1"/>
</dbReference>
<keyword evidence="4" id="KW-0677">Repeat</keyword>
<evidence type="ECO:0000259" key="6">
    <source>
        <dbReference type="Pfam" id="PF13844"/>
    </source>
</evidence>
<evidence type="ECO:0000256" key="5">
    <source>
        <dbReference type="ARBA" id="ARBA00022803"/>
    </source>
</evidence>